<accession>A0ACC2XMG4</accession>
<gene>
    <name evidence="1" type="ORF">QFC24_003353</name>
</gene>
<dbReference type="Proteomes" id="UP001234202">
    <property type="component" value="Unassembled WGS sequence"/>
</dbReference>
<evidence type="ECO:0000313" key="2">
    <source>
        <dbReference type="Proteomes" id="UP001234202"/>
    </source>
</evidence>
<organism evidence="1 2">
    <name type="scientific">Naganishia onofrii</name>
    <dbReference type="NCBI Taxonomy" id="1851511"/>
    <lineage>
        <taxon>Eukaryota</taxon>
        <taxon>Fungi</taxon>
        <taxon>Dikarya</taxon>
        <taxon>Basidiomycota</taxon>
        <taxon>Agaricomycotina</taxon>
        <taxon>Tremellomycetes</taxon>
        <taxon>Filobasidiales</taxon>
        <taxon>Filobasidiaceae</taxon>
        <taxon>Naganishia</taxon>
    </lineage>
</organism>
<dbReference type="EMBL" id="JASBWV010000010">
    <property type="protein sequence ID" value="KAJ9124561.1"/>
    <property type="molecule type" value="Genomic_DNA"/>
</dbReference>
<reference evidence="1" key="1">
    <citation type="submission" date="2023-04" db="EMBL/GenBank/DDBJ databases">
        <title>Draft Genome sequencing of Naganishia species isolated from polar environments using Oxford Nanopore Technology.</title>
        <authorList>
            <person name="Leo P."/>
            <person name="Venkateswaran K."/>
        </authorList>
    </citation>
    <scope>NUCLEOTIDE SEQUENCE</scope>
    <source>
        <strain evidence="1">DBVPG 5303</strain>
    </source>
</reference>
<name>A0ACC2XMG4_9TREE</name>
<protein>
    <submittedName>
        <fullName evidence="1">Uncharacterized protein</fullName>
    </submittedName>
</protein>
<comment type="caution">
    <text evidence="1">The sequence shown here is derived from an EMBL/GenBank/DDBJ whole genome shotgun (WGS) entry which is preliminary data.</text>
</comment>
<sequence>MSYEEETVDPVGLMDLPEGVLQDVLLRVGGELSKCRLINRAFNTFITTDTSLVLSMALNAANLLVPPSVLATTPAATILSTLRERLTRFRNIAPASTFLVELEADEGRLYEYLEGVLLRGSGIPGRRLGSSSRTPLPSAITVYDLTVEKEWETIDVHTGADSGSVITDEWVDEDDEDDTITTRNSAQSPAYKRRRIVSAHTTTHADDESDEEVVIADGDDVESYTKHKWFPDTDEFPPRAAKGRATREDISIKDIAMDPGNDLFLVARTERVPSPPGPPNEAGETTRPAPREKLHLHCLSLATFAPHPWACNVASGVQGGGTTTLEDVLGTMTNVGSLVIQICDEKIFLYASGQKIFENSSQLLGQSIQTIEDFLILSSSIFATSVFSASREVDEEGAPFDHATHLVIYGIVHNHRWQAGDKRVSSHEAKELMRFELPAFNVIPGITMRADPPPRPTFPKVKPLMMYPKPETGLLLLTFDCGFMRDFRPSYYTLFILKETLLDFIPAAAHAMIASPSDDSTLRDRYREPPTIPFEVLSPYCRLKNDIEPQNWVTYIYHYRFVSYITRDDAARRNQFLGFAFGTGNKYIRLNDFDPVAARKVMMTRKWSRAVDSGTEMKEIPDGDVEGEDEDGVDLVVSEDVIEEGTDEHVAQTYRTGSKFPYVVTKTQKAEPYSGVMIDDSRIVTITEREGQTSFLEVLSM</sequence>
<keyword evidence="2" id="KW-1185">Reference proteome</keyword>
<proteinExistence type="predicted"/>
<evidence type="ECO:0000313" key="1">
    <source>
        <dbReference type="EMBL" id="KAJ9124561.1"/>
    </source>
</evidence>